<evidence type="ECO:0000313" key="2">
    <source>
        <dbReference type="EMBL" id="GEM38011.1"/>
    </source>
</evidence>
<dbReference type="Gene3D" id="3.60.15.10">
    <property type="entry name" value="Ribonuclease Z/Hydroxyacylglutathione hydrolase-like"/>
    <property type="match status" value="1"/>
</dbReference>
<dbReference type="OrthoDB" id="2373347at2"/>
<evidence type="ECO:0000259" key="1">
    <source>
        <dbReference type="SMART" id="SM00849"/>
    </source>
</evidence>
<keyword evidence="2" id="KW-0378">Hydrolase</keyword>
<gene>
    <name evidence="2" type="ORF">NN4_25300</name>
</gene>
<organism evidence="2 3">
    <name type="scientific">Nocardia ninae NBRC 108245</name>
    <dbReference type="NCBI Taxonomy" id="1210091"/>
    <lineage>
        <taxon>Bacteria</taxon>
        <taxon>Bacillati</taxon>
        <taxon>Actinomycetota</taxon>
        <taxon>Actinomycetes</taxon>
        <taxon>Mycobacteriales</taxon>
        <taxon>Nocardiaceae</taxon>
        <taxon>Nocardia</taxon>
    </lineage>
</organism>
<proteinExistence type="predicted"/>
<keyword evidence="3" id="KW-1185">Reference proteome</keyword>
<comment type="caution">
    <text evidence="2">The sequence shown here is derived from an EMBL/GenBank/DDBJ whole genome shotgun (WGS) entry which is preliminary data.</text>
</comment>
<dbReference type="SUPFAM" id="SSF56281">
    <property type="entry name" value="Metallo-hydrolase/oxidoreductase"/>
    <property type="match status" value="1"/>
</dbReference>
<dbReference type="Pfam" id="PF00753">
    <property type="entry name" value="Lactamase_B"/>
    <property type="match status" value="1"/>
</dbReference>
<dbReference type="AlphaFoldDB" id="A0A511MBZ3"/>
<dbReference type="InterPro" id="IPR001279">
    <property type="entry name" value="Metallo-B-lactamas"/>
</dbReference>
<accession>A0A511MBZ3</accession>
<dbReference type="SMART" id="SM00849">
    <property type="entry name" value="Lactamase_B"/>
    <property type="match status" value="1"/>
</dbReference>
<reference evidence="2 3" key="1">
    <citation type="submission" date="2019-07" db="EMBL/GenBank/DDBJ databases">
        <title>Whole genome shotgun sequence of Nocardia ninae NBRC 108245.</title>
        <authorList>
            <person name="Hosoyama A."/>
            <person name="Uohara A."/>
            <person name="Ohji S."/>
            <person name="Ichikawa N."/>
        </authorList>
    </citation>
    <scope>NUCLEOTIDE SEQUENCE [LARGE SCALE GENOMIC DNA]</scope>
    <source>
        <strain evidence="2 3">NBRC 108245</strain>
    </source>
</reference>
<dbReference type="GO" id="GO:0016787">
    <property type="term" value="F:hydrolase activity"/>
    <property type="evidence" value="ECO:0007669"/>
    <property type="project" value="UniProtKB-KW"/>
</dbReference>
<dbReference type="RefSeq" id="WP_147130070.1">
    <property type="nucleotide sequence ID" value="NZ_BJXA01000013.1"/>
</dbReference>
<dbReference type="PANTHER" id="PTHR36839">
    <property type="entry name" value="METALLO-BETA-LACTAMASE FAMILY PROTEIN (AFU_ORTHOLOGUE AFUA_5G12770)"/>
    <property type="match status" value="1"/>
</dbReference>
<dbReference type="Proteomes" id="UP000321424">
    <property type="component" value="Unassembled WGS sequence"/>
</dbReference>
<feature type="domain" description="Metallo-beta-lactamase" evidence="1">
    <location>
        <begin position="70"/>
        <end position="239"/>
    </location>
</feature>
<dbReference type="EMBL" id="BJXA01000013">
    <property type="protein sequence ID" value="GEM38011.1"/>
    <property type="molecule type" value="Genomic_DNA"/>
</dbReference>
<sequence>MWKICRTCAVEHEGEAQLCRICADERQWVPAEGQQWTTLDELAADGHKVALRELEPDLFGLTTEPEFGIGQESHLLRTPAGSLLWDVTGYVDEDAARRVRELGEVVAIVPSHPHHYGVQVEWSRALGGVPVLVAEPDLEWIARPDPVIRPWSGQLEPLPGVTLRQLGGHFPGSAVLHWAAGAGGKGVLFSADTVQANPDRSSVAFMRSYPNRIPLSANVVARIARTVEEFEFDRIYDNFGRTIDGDARAVVRSSADRYIGWVSGEFDHLT</sequence>
<dbReference type="PANTHER" id="PTHR36839:SF1">
    <property type="entry name" value="METALLO-BETA-LACTAMASE FAMILY PROTEIN (AFU_ORTHOLOGUE AFUA_5G12770)"/>
    <property type="match status" value="1"/>
</dbReference>
<protein>
    <submittedName>
        <fullName evidence="2">Hydrolase</fullName>
    </submittedName>
</protein>
<name>A0A511MBZ3_9NOCA</name>
<dbReference type="InterPro" id="IPR036866">
    <property type="entry name" value="RibonucZ/Hydroxyglut_hydro"/>
</dbReference>
<evidence type="ECO:0000313" key="3">
    <source>
        <dbReference type="Proteomes" id="UP000321424"/>
    </source>
</evidence>